<dbReference type="SUPFAM" id="SSF48452">
    <property type="entry name" value="TPR-like"/>
    <property type="match status" value="1"/>
</dbReference>
<comment type="caution">
    <text evidence="1">The sequence shown here is derived from an EMBL/GenBank/DDBJ whole genome shotgun (WGS) entry which is preliminary data.</text>
</comment>
<sequence length="123" mass="13487">EDEEEGVPAKYVQALQDFELTTVPSEDSLFKSATADKERGNQLFKLKDYEAASEFYGTALARFAARPVGRGEQVLLRRQDHDKEGKSALALATVLSVDSEGLCELSNGAELPAFCLNFTVEEP</sequence>
<proteinExistence type="predicted"/>
<accession>A0A812YKB5</accession>
<keyword evidence="2" id="KW-1185">Reference proteome</keyword>
<feature type="non-terminal residue" evidence="1">
    <location>
        <position position="1"/>
    </location>
</feature>
<evidence type="ECO:0000313" key="1">
    <source>
        <dbReference type="EMBL" id="CAE7786298.1"/>
    </source>
</evidence>
<name>A0A812YKB5_9DINO</name>
<gene>
    <name evidence="1" type="ORF">SNEC2469_LOCUS23070</name>
</gene>
<dbReference type="AlphaFoldDB" id="A0A812YKB5"/>
<dbReference type="Gene3D" id="1.25.40.10">
    <property type="entry name" value="Tetratricopeptide repeat domain"/>
    <property type="match status" value="1"/>
</dbReference>
<dbReference type="EMBL" id="CAJNJA010042697">
    <property type="protein sequence ID" value="CAE7786298.1"/>
    <property type="molecule type" value="Genomic_DNA"/>
</dbReference>
<protein>
    <submittedName>
        <fullName evidence="1">Uncharacterized protein</fullName>
    </submittedName>
</protein>
<dbReference type="Proteomes" id="UP000601435">
    <property type="component" value="Unassembled WGS sequence"/>
</dbReference>
<evidence type="ECO:0000313" key="2">
    <source>
        <dbReference type="Proteomes" id="UP000601435"/>
    </source>
</evidence>
<reference evidence="1" key="1">
    <citation type="submission" date="2021-02" db="EMBL/GenBank/DDBJ databases">
        <authorList>
            <person name="Dougan E. K."/>
            <person name="Rhodes N."/>
            <person name="Thang M."/>
            <person name="Chan C."/>
        </authorList>
    </citation>
    <scope>NUCLEOTIDE SEQUENCE</scope>
</reference>
<dbReference type="InterPro" id="IPR011990">
    <property type="entry name" value="TPR-like_helical_dom_sf"/>
</dbReference>
<organism evidence="1 2">
    <name type="scientific">Symbiodinium necroappetens</name>
    <dbReference type="NCBI Taxonomy" id="1628268"/>
    <lineage>
        <taxon>Eukaryota</taxon>
        <taxon>Sar</taxon>
        <taxon>Alveolata</taxon>
        <taxon>Dinophyceae</taxon>
        <taxon>Suessiales</taxon>
        <taxon>Symbiodiniaceae</taxon>
        <taxon>Symbiodinium</taxon>
    </lineage>
</organism>
<dbReference type="OrthoDB" id="435677at2759"/>